<name>A0A9P7AWW8_9HELO</name>
<evidence type="ECO:0000313" key="1">
    <source>
        <dbReference type="EMBL" id="KAG0648599.1"/>
    </source>
</evidence>
<evidence type="ECO:0008006" key="3">
    <source>
        <dbReference type="Google" id="ProtNLM"/>
    </source>
</evidence>
<dbReference type="OrthoDB" id="5399006at2759"/>
<keyword evidence="2" id="KW-1185">Reference proteome</keyword>
<gene>
    <name evidence="1" type="ORF">D0Z07_5592</name>
</gene>
<dbReference type="Pfam" id="PF00106">
    <property type="entry name" value="adh_short"/>
    <property type="match status" value="1"/>
</dbReference>
<reference evidence="1" key="1">
    <citation type="submission" date="2019-07" db="EMBL/GenBank/DDBJ databases">
        <title>Hyphodiscus hymeniophilus genome sequencing and assembly.</title>
        <authorList>
            <person name="Kramer G."/>
            <person name="Nodwell J."/>
        </authorList>
    </citation>
    <scope>NUCLEOTIDE SEQUENCE</scope>
    <source>
        <strain evidence="1">ATCC 34498</strain>
    </source>
</reference>
<protein>
    <recommendedName>
        <fullName evidence="3">NAD(P)-binding protein</fullName>
    </recommendedName>
</protein>
<dbReference type="AlphaFoldDB" id="A0A9P7AWW8"/>
<dbReference type="InterPro" id="IPR036291">
    <property type="entry name" value="NAD(P)-bd_dom_sf"/>
</dbReference>
<dbReference type="EMBL" id="VNKQ01000010">
    <property type="protein sequence ID" value="KAG0648599.1"/>
    <property type="molecule type" value="Genomic_DNA"/>
</dbReference>
<organism evidence="1 2">
    <name type="scientific">Hyphodiscus hymeniophilus</name>
    <dbReference type="NCBI Taxonomy" id="353542"/>
    <lineage>
        <taxon>Eukaryota</taxon>
        <taxon>Fungi</taxon>
        <taxon>Dikarya</taxon>
        <taxon>Ascomycota</taxon>
        <taxon>Pezizomycotina</taxon>
        <taxon>Leotiomycetes</taxon>
        <taxon>Helotiales</taxon>
        <taxon>Hyphodiscaceae</taxon>
        <taxon>Hyphodiscus</taxon>
    </lineage>
</organism>
<evidence type="ECO:0000313" key="2">
    <source>
        <dbReference type="Proteomes" id="UP000785200"/>
    </source>
</evidence>
<dbReference type="InterPro" id="IPR002347">
    <property type="entry name" value="SDR_fam"/>
</dbReference>
<dbReference type="PANTHER" id="PTHR43431:SF7">
    <property type="entry name" value="OXIDOREDUCTASE, SHORT CHAIN DEHYDROGENASE_REDUCTASE FAMILY (AFU_ORTHOLOGUE AFUA_5G14000)"/>
    <property type="match status" value="1"/>
</dbReference>
<sequence length="253" mass="27462">MPPSGLAIIIGAGPNTGTGIARILSHPSHGNLAVALLARRPEALSSIRSNLESTSPGSVIETFPTDTQPSNLKAAFQSIRRHSSFKDLNLRVAVFSIKHSSRKPFMSEKYEDFTQSLEDYVGGAFTFSQEALKMFFEHHGAGTLSETGEKKGTLIFTGTLGALRCSAEYAAYGAGRASVRQLAQTLAREMSPKGVHVVHTIANGGIEDKQGEDQRIGKKMSADAVGKTYLWLSQQEPELWTHELDMRPAAEKF</sequence>
<dbReference type="SUPFAM" id="SSF51735">
    <property type="entry name" value="NAD(P)-binding Rossmann-fold domains"/>
    <property type="match status" value="1"/>
</dbReference>
<dbReference type="Gene3D" id="3.40.50.720">
    <property type="entry name" value="NAD(P)-binding Rossmann-like Domain"/>
    <property type="match status" value="1"/>
</dbReference>
<proteinExistence type="predicted"/>
<dbReference type="Proteomes" id="UP000785200">
    <property type="component" value="Unassembled WGS sequence"/>
</dbReference>
<comment type="caution">
    <text evidence="1">The sequence shown here is derived from an EMBL/GenBank/DDBJ whole genome shotgun (WGS) entry which is preliminary data.</text>
</comment>
<dbReference type="PANTHER" id="PTHR43431">
    <property type="entry name" value="OXIDOREDUCTASE, SHORT CHAIN DEHYDROGENASE/REDUCTASE FAMILY (AFU_ORTHOLOGUE AFUA_5G14000)"/>
    <property type="match status" value="1"/>
</dbReference>
<dbReference type="PRINTS" id="PR00081">
    <property type="entry name" value="GDHRDH"/>
</dbReference>
<accession>A0A9P7AWW8</accession>